<evidence type="ECO:0000313" key="1">
    <source>
        <dbReference type="EMBL" id="MBM2764965.1"/>
    </source>
</evidence>
<dbReference type="EMBL" id="JAFCIQ010000001">
    <property type="protein sequence ID" value="MBM2764965.1"/>
    <property type="molecule type" value="Genomic_DNA"/>
</dbReference>
<gene>
    <name evidence="1" type="ORF">JQK92_00825</name>
</gene>
<comment type="caution">
    <text evidence="1">The sequence shown here is derived from an EMBL/GenBank/DDBJ whole genome shotgun (WGS) entry which is preliminary data.</text>
</comment>
<protein>
    <submittedName>
        <fullName evidence="1">DUF3574 domain-containing protein</fullName>
    </submittedName>
</protein>
<organism evidence="1 2">
    <name type="scientific">Burkholderia anthina</name>
    <dbReference type="NCBI Taxonomy" id="179879"/>
    <lineage>
        <taxon>Bacteria</taxon>
        <taxon>Pseudomonadati</taxon>
        <taxon>Pseudomonadota</taxon>
        <taxon>Betaproteobacteria</taxon>
        <taxon>Burkholderiales</taxon>
        <taxon>Burkholderiaceae</taxon>
        <taxon>Burkholderia</taxon>
        <taxon>Burkholderia cepacia complex</taxon>
    </lineage>
</organism>
<evidence type="ECO:0000313" key="2">
    <source>
        <dbReference type="Proteomes" id="UP000755577"/>
    </source>
</evidence>
<sequence>MLTALLITRRTNTQVVERAAFCAREGRRTRNRQIPPPNARPAAWRQRSRQIIGAAAIALLAGCAAPPSPVANTVAPLACTQPDAHRMLQADLLFGRDIAGRGPVTDEERTAFLADVVTPRFPDGFTVWDTRGQWRDRATGRTIRETGFVVRIVADDTDDTRARLQAIRHAYVERFRQQSVGITIVPACASF</sequence>
<dbReference type="InterPro" id="IPR021957">
    <property type="entry name" value="DUF3574"/>
</dbReference>
<dbReference type="Pfam" id="PF12098">
    <property type="entry name" value="DUF3574"/>
    <property type="match status" value="1"/>
</dbReference>
<dbReference type="Proteomes" id="UP000755577">
    <property type="component" value="Unassembled WGS sequence"/>
</dbReference>
<name>A0ABS2AW52_9BURK</name>
<keyword evidence="2" id="KW-1185">Reference proteome</keyword>
<proteinExistence type="predicted"/>
<reference evidence="1 2" key="1">
    <citation type="submission" date="2021-02" db="EMBL/GenBank/DDBJ databases">
        <title>Draft genome of the type strains Burkholderia anthina DSM16086.</title>
        <authorList>
            <person name="Hertel R."/>
            <person name="Meissner J."/>
            <person name="Poehlein A."/>
            <person name="Daniel R."/>
            <person name="Commichau F.M."/>
        </authorList>
    </citation>
    <scope>NUCLEOTIDE SEQUENCE [LARGE SCALE GENOMIC DNA]</scope>
    <source>
        <strain evidence="1 2">DSM 16086</strain>
    </source>
</reference>
<accession>A0ABS2AW52</accession>